<protein>
    <submittedName>
        <fullName evidence="2">SRPBCC domain-containing protein</fullName>
    </submittedName>
</protein>
<dbReference type="InterPro" id="IPR019587">
    <property type="entry name" value="Polyketide_cyclase/dehydratase"/>
</dbReference>
<dbReference type="EMBL" id="QQWO01000037">
    <property type="protein sequence ID" value="RSU97408.1"/>
    <property type="molecule type" value="Genomic_DNA"/>
</dbReference>
<dbReference type="AlphaFoldDB" id="A0AAJ4RZ52"/>
<dbReference type="Gene3D" id="3.30.530.20">
    <property type="match status" value="1"/>
</dbReference>
<accession>A0AAJ4RZ52</accession>
<comment type="caution">
    <text evidence="2">The sequence shown here is derived from an EMBL/GenBank/DDBJ whole genome shotgun (WGS) entry which is preliminary data.</text>
</comment>
<dbReference type="Proteomes" id="UP000286681">
    <property type="component" value="Unassembled WGS sequence"/>
</dbReference>
<dbReference type="RefSeq" id="WP_004212991.1">
    <property type="nucleotide sequence ID" value="NZ_CP018821.1"/>
</dbReference>
<sequence length="202" mass="22549">MTSLGWPSPRRRPKRRGLSALRVISRHRQSGEGMLHIKTEVDIAASPNRVWHALVDFTRYPEWNPFIAVRGTPGAGLDIDWSFGSYGRKRLWTPALITAHEEPRRLAWEFGVGRLFDLEEAYTVEAVHGGTLLRHSFTCGGVIAALGKPLLGRRLKAVLSAADSGLQRHLSVPARVGAASKSLSRRSSTRAPSTNRTRRRRR</sequence>
<dbReference type="InterPro" id="IPR023393">
    <property type="entry name" value="START-like_dom_sf"/>
</dbReference>
<evidence type="ECO:0000313" key="2">
    <source>
        <dbReference type="EMBL" id="RSU97408.1"/>
    </source>
</evidence>
<dbReference type="GeneID" id="98910502"/>
<organism evidence="2 3">
    <name type="scientific">Sphingomonas koreensis</name>
    <dbReference type="NCBI Taxonomy" id="93064"/>
    <lineage>
        <taxon>Bacteria</taxon>
        <taxon>Pseudomonadati</taxon>
        <taxon>Pseudomonadota</taxon>
        <taxon>Alphaproteobacteria</taxon>
        <taxon>Sphingomonadales</taxon>
        <taxon>Sphingomonadaceae</taxon>
        <taxon>Sphingomonas</taxon>
    </lineage>
</organism>
<gene>
    <name evidence="2" type="ORF">CA257_22975</name>
</gene>
<evidence type="ECO:0000256" key="1">
    <source>
        <dbReference type="SAM" id="MobiDB-lite"/>
    </source>
</evidence>
<dbReference type="SUPFAM" id="SSF55961">
    <property type="entry name" value="Bet v1-like"/>
    <property type="match status" value="1"/>
</dbReference>
<dbReference type="CDD" id="cd07822">
    <property type="entry name" value="SRPBCC_4"/>
    <property type="match status" value="1"/>
</dbReference>
<feature type="region of interest" description="Disordered" evidence="1">
    <location>
        <begin position="177"/>
        <end position="202"/>
    </location>
</feature>
<proteinExistence type="predicted"/>
<evidence type="ECO:0000313" key="3">
    <source>
        <dbReference type="Proteomes" id="UP000286681"/>
    </source>
</evidence>
<reference evidence="2 3" key="1">
    <citation type="submission" date="2018-07" db="EMBL/GenBank/DDBJ databases">
        <title>Genomic and Epidemiologic Investigation of an Indolent Hospital Outbreak.</title>
        <authorList>
            <person name="Johnson R.C."/>
            <person name="Deming C."/>
            <person name="Conlan S."/>
            <person name="Zellmer C.J."/>
            <person name="Michelin A.V."/>
            <person name="Lee-Lin S."/>
            <person name="Thomas P.J."/>
            <person name="Park M."/>
            <person name="Weingarten R.A."/>
            <person name="Less J."/>
            <person name="Dekker J.P."/>
            <person name="Frank K.M."/>
            <person name="Musser K.A."/>
            <person name="Mcquiston J.R."/>
            <person name="Henderson D.K."/>
            <person name="Lau A.F."/>
            <person name="Palmore T.N."/>
            <person name="Segre J.A."/>
        </authorList>
    </citation>
    <scope>NUCLEOTIDE SEQUENCE [LARGE SCALE GENOMIC DNA]</scope>
    <source>
        <strain evidence="2 3">SK-NIH.Env10_0317</strain>
    </source>
</reference>
<name>A0AAJ4RZ52_9SPHN</name>
<dbReference type="Pfam" id="PF10604">
    <property type="entry name" value="Polyketide_cyc2"/>
    <property type="match status" value="1"/>
</dbReference>